<reference evidence="16 17" key="1">
    <citation type="journal article" date="2014" name="Int. J. Syst. Evol. Microbiol.">
        <title>Solimonas terrae sp. nov., isolated from soil.</title>
        <authorList>
            <person name="Kim S.J."/>
            <person name="Moon J.Y."/>
            <person name="Weon H.Y."/>
            <person name="Ahn J.H."/>
            <person name="Chen W.M."/>
            <person name="Kwon S.W."/>
        </authorList>
    </citation>
    <scope>NUCLEOTIDE SEQUENCE [LARGE SCALE GENOMIC DNA]</scope>
    <source>
        <strain evidence="16 17">KIS83-12</strain>
    </source>
</reference>
<dbReference type="Pfam" id="PF00772">
    <property type="entry name" value="DnaB"/>
    <property type="match status" value="1"/>
</dbReference>
<evidence type="ECO:0000256" key="2">
    <source>
        <dbReference type="ARBA" id="ARBA00022515"/>
    </source>
</evidence>
<dbReference type="FunFam" id="3.40.50.300:FF:000076">
    <property type="entry name" value="Replicative DNA helicase"/>
    <property type="match status" value="1"/>
</dbReference>
<dbReference type="GO" id="GO:0016787">
    <property type="term" value="F:hydrolase activity"/>
    <property type="evidence" value="ECO:0007669"/>
    <property type="project" value="UniProtKB-KW"/>
</dbReference>
<keyword evidence="4 13" id="KW-0547">Nucleotide-binding</keyword>
<comment type="catalytic activity">
    <reaction evidence="11 13">
        <text>ATP + H2O = ADP + phosphate + H(+)</text>
        <dbReference type="Rhea" id="RHEA:13065"/>
        <dbReference type="ChEBI" id="CHEBI:15377"/>
        <dbReference type="ChEBI" id="CHEBI:15378"/>
        <dbReference type="ChEBI" id="CHEBI:30616"/>
        <dbReference type="ChEBI" id="CHEBI:43474"/>
        <dbReference type="ChEBI" id="CHEBI:456216"/>
        <dbReference type="EC" id="5.6.2.3"/>
    </reaction>
</comment>
<feature type="coiled-coil region" evidence="14">
    <location>
        <begin position="145"/>
        <end position="193"/>
    </location>
</feature>
<gene>
    <name evidence="16" type="primary">dnaB</name>
    <name evidence="16" type="ORF">G7Y85_03320</name>
</gene>
<evidence type="ECO:0000256" key="10">
    <source>
        <dbReference type="ARBA" id="ARBA00044932"/>
    </source>
</evidence>
<dbReference type="GO" id="GO:0043139">
    <property type="term" value="F:5'-3' DNA helicase activity"/>
    <property type="evidence" value="ECO:0007669"/>
    <property type="project" value="UniProtKB-EC"/>
</dbReference>
<dbReference type="GO" id="GO:1990077">
    <property type="term" value="C:primosome complex"/>
    <property type="evidence" value="ECO:0007669"/>
    <property type="project" value="UniProtKB-UniRule"/>
</dbReference>
<name>A0A6M2BM75_9GAMM</name>
<dbReference type="PANTHER" id="PTHR30153:SF2">
    <property type="entry name" value="REPLICATIVE DNA HELICASE"/>
    <property type="match status" value="1"/>
</dbReference>
<keyword evidence="8 13" id="KW-0238">DNA-binding</keyword>
<dbReference type="Proteomes" id="UP000472676">
    <property type="component" value="Unassembled WGS sequence"/>
</dbReference>
<dbReference type="InterPro" id="IPR036185">
    <property type="entry name" value="DNA_heli_DnaB-like_N_sf"/>
</dbReference>
<sequence length="459" mass="51049">MSTPLKLQQQPKAPPYSVEAEQSVLGGLMLENRHWDDLADKLNADDFYREDHQLIYRAIAELASSRRPCDFITLSEHLKARGQLEDAGGIAYLGTLANDTPSAANVMAYAEIVRERAVLRALVGVGGEIAELGYRPDGREYPELLDLAEQQVFRLRSRADRSKNDYYAMPALIDTVERKLEALRQNKGQLAGLSTGFKDLDDKTTGLHPGDLVILAGRPSMGKTSLALNMAEHAVMYEKKPALVFSMEMPADQLALRMLSSFARIPMGSLRSGDLGDRDMDRLVSQSGFLREAPLYIDETGAMSPLDIRARARRVKARHGLGLIVVDYIQLMQIPGNKDGRVNEISEISRSLKALGKELEVPVIALSQLNRGVEQRDNKRPRMSDLRESGGIEQDADLVLFIYRDEVYNKDSPDKGIAEILIAKQRNGPLGVVKTAFHGEYTRFDNLAQGYSADYDVDE</sequence>
<keyword evidence="7 13" id="KW-0067">ATP-binding</keyword>
<dbReference type="GO" id="GO:0006269">
    <property type="term" value="P:DNA replication, synthesis of primer"/>
    <property type="evidence" value="ECO:0007669"/>
    <property type="project" value="UniProtKB-UniRule"/>
</dbReference>
<comment type="function">
    <text evidence="10 13">The main replicative DNA helicase, it participates in initiation and elongation during chromosome replication. Travels ahead of the DNA replisome, separating dsDNA into templates for DNA synthesis. A processive ATP-dependent 5'-3' DNA helicase it has DNA-dependent ATPase activity.</text>
</comment>
<dbReference type="InterPro" id="IPR016136">
    <property type="entry name" value="DNA_helicase_N/primase_C"/>
</dbReference>
<evidence type="ECO:0000256" key="14">
    <source>
        <dbReference type="SAM" id="Coils"/>
    </source>
</evidence>
<dbReference type="SMART" id="SM00382">
    <property type="entry name" value="AAA"/>
    <property type="match status" value="1"/>
</dbReference>
<dbReference type="GO" id="GO:0003677">
    <property type="term" value="F:DNA binding"/>
    <property type="evidence" value="ECO:0007669"/>
    <property type="project" value="UniProtKB-UniRule"/>
</dbReference>
<protein>
    <recommendedName>
        <fullName evidence="12 13">Replicative DNA helicase</fullName>
        <ecNumber evidence="12 13">5.6.2.3</ecNumber>
    </recommendedName>
</protein>
<proteinExistence type="inferred from homology"/>
<dbReference type="InterPro" id="IPR007693">
    <property type="entry name" value="DNA_helicase_DnaB-like_N"/>
</dbReference>
<dbReference type="SUPFAM" id="SSF48024">
    <property type="entry name" value="N-terminal domain of DnaB helicase"/>
    <property type="match status" value="1"/>
</dbReference>
<evidence type="ECO:0000259" key="15">
    <source>
        <dbReference type="PROSITE" id="PS51199"/>
    </source>
</evidence>
<keyword evidence="6 13" id="KW-0347">Helicase</keyword>
<keyword evidence="3 13" id="KW-0235">DNA replication</keyword>
<dbReference type="InterPro" id="IPR003593">
    <property type="entry name" value="AAA+_ATPase"/>
</dbReference>
<dbReference type="NCBIfam" id="TIGR00665">
    <property type="entry name" value="DnaB"/>
    <property type="match status" value="1"/>
</dbReference>
<evidence type="ECO:0000256" key="1">
    <source>
        <dbReference type="ARBA" id="ARBA00008428"/>
    </source>
</evidence>
<dbReference type="PANTHER" id="PTHR30153">
    <property type="entry name" value="REPLICATIVE DNA HELICASE DNAB"/>
    <property type="match status" value="1"/>
</dbReference>
<evidence type="ECO:0000256" key="9">
    <source>
        <dbReference type="ARBA" id="ARBA00023235"/>
    </source>
</evidence>
<dbReference type="CDD" id="cd00984">
    <property type="entry name" value="DnaB_C"/>
    <property type="match status" value="1"/>
</dbReference>
<keyword evidence="2 13" id="KW-0639">Primosome</keyword>
<feature type="domain" description="SF4 helicase" evidence="15">
    <location>
        <begin position="186"/>
        <end position="451"/>
    </location>
</feature>
<keyword evidence="5 13" id="KW-0378">Hydrolase</keyword>
<evidence type="ECO:0000256" key="7">
    <source>
        <dbReference type="ARBA" id="ARBA00022840"/>
    </source>
</evidence>
<dbReference type="Gene3D" id="3.40.50.300">
    <property type="entry name" value="P-loop containing nucleotide triphosphate hydrolases"/>
    <property type="match status" value="1"/>
</dbReference>
<dbReference type="AlphaFoldDB" id="A0A6M2BM75"/>
<dbReference type="InterPro" id="IPR007692">
    <property type="entry name" value="DNA_helicase_DnaB"/>
</dbReference>
<dbReference type="RefSeq" id="WP_166251594.1">
    <property type="nucleotide sequence ID" value="NZ_JAAMOW010000001.1"/>
</dbReference>
<dbReference type="Gene3D" id="1.10.860.10">
    <property type="entry name" value="DNAb Helicase, Chain A"/>
    <property type="match status" value="1"/>
</dbReference>
<dbReference type="EMBL" id="JAAMOW010000001">
    <property type="protein sequence ID" value="NGY03782.1"/>
    <property type="molecule type" value="Genomic_DNA"/>
</dbReference>
<dbReference type="GO" id="GO:0005829">
    <property type="term" value="C:cytosol"/>
    <property type="evidence" value="ECO:0007669"/>
    <property type="project" value="TreeGrafter"/>
</dbReference>
<dbReference type="EC" id="5.6.2.3" evidence="12 13"/>
<evidence type="ECO:0000256" key="12">
    <source>
        <dbReference type="NCBIfam" id="TIGR00665"/>
    </source>
</evidence>
<keyword evidence="17" id="KW-1185">Reference proteome</keyword>
<dbReference type="NCBIfam" id="NF004384">
    <property type="entry name" value="PRK05748.1"/>
    <property type="match status" value="1"/>
</dbReference>
<evidence type="ECO:0000313" key="16">
    <source>
        <dbReference type="EMBL" id="NGY03782.1"/>
    </source>
</evidence>
<comment type="similarity">
    <text evidence="1 13">Belongs to the helicase family. DnaB subfamily.</text>
</comment>
<evidence type="ECO:0000256" key="3">
    <source>
        <dbReference type="ARBA" id="ARBA00022705"/>
    </source>
</evidence>
<dbReference type="PROSITE" id="PS51199">
    <property type="entry name" value="SF4_HELICASE"/>
    <property type="match status" value="1"/>
</dbReference>
<evidence type="ECO:0000256" key="4">
    <source>
        <dbReference type="ARBA" id="ARBA00022741"/>
    </source>
</evidence>
<dbReference type="GO" id="GO:0005524">
    <property type="term" value="F:ATP binding"/>
    <property type="evidence" value="ECO:0007669"/>
    <property type="project" value="UniProtKB-UniRule"/>
</dbReference>
<keyword evidence="14" id="KW-0175">Coiled coil</keyword>
<keyword evidence="9" id="KW-0413">Isomerase</keyword>
<accession>A0A6M2BM75</accession>
<evidence type="ECO:0000256" key="5">
    <source>
        <dbReference type="ARBA" id="ARBA00022801"/>
    </source>
</evidence>
<evidence type="ECO:0000256" key="11">
    <source>
        <dbReference type="ARBA" id="ARBA00048954"/>
    </source>
</evidence>
<organism evidence="16 17">
    <name type="scientific">Solimonas terrae</name>
    <dbReference type="NCBI Taxonomy" id="1396819"/>
    <lineage>
        <taxon>Bacteria</taxon>
        <taxon>Pseudomonadati</taxon>
        <taxon>Pseudomonadota</taxon>
        <taxon>Gammaproteobacteria</taxon>
        <taxon>Nevskiales</taxon>
        <taxon>Nevskiaceae</taxon>
        <taxon>Solimonas</taxon>
    </lineage>
</organism>
<dbReference type="FunFam" id="1.10.860.10:FF:000001">
    <property type="entry name" value="Replicative DNA helicase"/>
    <property type="match status" value="1"/>
</dbReference>
<dbReference type="InterPro" id="IPR007694">
    <property type="entry name" value="DNA_helicase_DnaB-like_C"/>
</dbReference>
<evidence type="ECO:0000256" key="6">
    <source>
        <dbReference type="ARBA" id="ARBA00022806"/>
    </source>
</evidence>
<dbReference type="SUPFAM" id="SSF52540">
    <property type="entry name" value="P-loop containing nucleoside triphosphate hydrolases"/>
    <property type="match status" value="1"/>
</dbReference>
<evidence type="ECO:0000256" key="13">
    <source>
        <dbReference type="RuleBase" id="RU362085"/>
    </source>
</evidence>
<dbReference type="Pfam" id="PF03796">
    <property type="entry name" value="DnaB_C"/>
    <property type="match status" value="1"/>
</dbReference>
<dbReference type="InterPro" id="IPR027417">
    <property type="entry name" value="P-loop_NTPase"/>
</dbReference>
<dbReference type="GO" id="GO:0042802">
    <property type="term" value="F:identical protein binding"/>
    <property type="evidence" value="ECO:0007669"/>
    <property type="project" value="UniProtKB-ARBA"/>
</dbReference>
<evidence type="ECO:0000313" key="17">
    <source>
        <dbReference type="Proteomes" id="UP000472676"/>
    </source>
</evidence>
<evidence type="ECO:0000256" key="8">
    <source>
        <dbReference type="ARBA" id="ARBA00023125"/>
    </source>
</evidence>
<comment type="caution">
    <text evidence="16">The sequence shown here is derived from an EMBL/GenBank/DDBJ whole genome shotgun (WGS) entry which is preliminary data.</text>
</comment>